<dbReference type="PANTHER" id="PTHR30250">
    <property type="entry name" value="PST FAMILY PREDICTED COLANIC ACID TRANSPORTER"/>
    <property type="match status" value="1"/>
</dbReference>
<keyword evidence="4 6" id="KW-1133">Transmembrane helix</keyword>
<dbReference type="Proteomes" id="UP000294650">
    <property type="component" value="Unassembled WGS sequence"/>
</dbReference>
<feature type="transmembrane region" description="Helical" evidence="6">
    <location>
        <begin position="83"/>
        <end position="105"/>
    </location>
</feature>
<evidence type="ECO:0000256" key="3">
    <source>
        <dbReference type="ARBA" id="ARBA00022692"/>
    </source>
</evidence>
<keyword evidence="2" id="KW-1003">Cell membrane</keyword>
<evidence type="ECO:0000256" key="5">
    <source>
        <dbReference type="ARBA" id="ARBA00023136"/>
    </source>
</evidence>
<dbReference type="CDD" id="cd13124">
    <property type="entry name" value="MATE_SpoVB_like"/>
    <property type="match status" value="1"/>
</dbReference>
<feature type="transmembrane region" description="Helical" evidence="6">
    <location>
        <begin position="477"/>
        <end position="497"/>
    </location>
</feature>
<feature type="transmembrane region" description="Helical" evidence="6">
    <location>
        <begin position="385"/>
        <end position="404"/>
    </location>
</feature>
<accession>A0A4R3MW93</accession>
<evidence type="ECO:0000256" key="1">
    <source>
        <dbReference type="ARBA" id="ARBA00004651"/>
    </source>
</evidence>
<feature type="transmembrane region" description="Helical" evidence="6">
    <location>
        <begin position="410"/>
        <end position="430"/>
    </location>
</feature>
<dbReference type="EMBL" id="SMAN01000023">
    <property type="protein sequence ID" value="TCT18164.1"/>
    <property type="molecule type" value="Genomic_DNA"/>
</dbReference>
<comment type="caution">
    <text evidence="7">The sequence shown here is derived from an EMBL/GenBank/DDBJ whole genome shotgun (WGS) entry which is preliminary data.</text>
</comment>
<dbReference type="PANTHER" id="PTHR30250:SF29">
    <property type="entry name" value="POLYSACCHARIDE BIOSYNTHESIS PROTEIN C-TERMINAL DOMAIN-CONTAINING PROTEIN"/>
    <property type="match status" value="1"/>
</dbReference>
<evidence type="ECO:0000313" key="8">
    <source>
        <dbReference type="Proteomes" id="UP000294650"/>
    </source>
</evidence>
<evidence type="ECO:0000313" key="7">
    <source>
        <dbReference type="EMBL" id="TCT18164.1"/>
    </source>
</evidence>
<dbReference type="GO" id="GO:0005886">
    <property type="term" value="C:plasma membrane"/>
    <property type="evidence" value="ECO:0007669"/>
    <property type="project" value="UniProtKB-SubCell"/>
</dbReference>
<keyword evidence="3 6" id="KW-0812">Transmembrane</keyword>
<feature type="transmembrane region" description="Helical" evidence="6">
    <location>
        <begin position="225"/>
        <end position="250"/>
    </location>
</feature>
<dbReference type="AlphaFoldDB" id="A0A4R3MW93"/>
<protein>
    <submittedName>
        <fullName evidence="7">PST family polysaccharide transporter</fullName>
    </submittedName>
</protein>
<evidence type="ECO:0000256" key="2">
    <source>
        <dbReference type="ARBA" id="ARBA00022475"/>
    </source>
</evidence>
<proteinExistence type="predicted"/>
<dbReference type="InterPro" id="IPR024923">
    <property type="entry name" value="PG_synth_SpoVB"/>
</dbReference>
<evidence type="ECO:0000256" key="4">
    <source>
        <dbReference type="ARBA" id="ARBA00022989"/>
    </source>
</evidence>
<feature type="transmembrane region" description="Helical" evidence="6">
    <location>
        <begin position="451"/>
        <end position="471"/>
    </location>
</feature>
<keyword evidence="8" id="KW-1185">Reference proteome</keyword>
<comment type="subcellular location">
    <subcellularLocation>
        <location evidence="1">Cell membrane</location>
        <topology evidence="1">Multi-pass membrane protein</topology>
    </subcellularLocation>
</comment>
<keyword evidence="5 6" id="KW-0472">Membrane</keyword>
<organism evidence="7 8">
    <name type="scientific">Melghiribacillus thermohalophilus</name>
    <dbReference type="NCBI Taxonomy" id="1324956"/>
    <lineage>
        <taxon>Bacteria</taxon>
        <taxon>Bacillati</taxon>
        <taxon>Bacillota</taxon>
        <taxon>Bacilli</taxon>
        <taxon>Bacillales</taxon>
        <taxon>Bacillaceae</taxon>
        <taxon>Melghiribacillus</taxon>
    </lineage>
</organism>
<dbReference type="InterPro" id="IPR002797">
    <property type="entry name" value="Polysacc_synth"/>
</dbReference>
<sequence>MKPYRGLLHGVLVFSIAGVISKVLSAGYRIPLQNIAGDQGLYIYQQVYPFLSLAWLLSIYGFPAAISSLIAKQINSNDSSAQGLYTAVFLYLYAFGGALFFILYSSSEHLARWMGDPELAEPLRMASYVYLAFPLTSLFRGIQQASYHMSAAAWSQILEQFVRVSGIMFATVMFLEKRSLYELGAGAAFASTVAALTAALFLLWKSREVFTSVNVSRKIFTNVFQYLNVWKTLLVTGFVFSLNYMILLLFQLVDVFTMIPALQEYGLTLEEAKKEKGVFDRGQPLVQFGIVFGSSLSLAMIPVFQNKRTEVVTDDIKSVFKLTFLFSFGAAAGLITIFPAVNVLLYKTNEGTGALQLFSLLIFLLSLTMSLSVILQKFGYVKRQIIWFFGAMVAKGILNIWLIPVAGITGAALASVVSTAVLLWIFLVILKQHVSISIVKIIPWRKAGFALLMMIAVVYGITSGAVNLFTIEERIEFLWVVLTSCMTGALLYLGLLLKLNTFTEEELREVPYRDKIFRILGVKSR</sequence>
<feature type="transmembrane region" description="Helical" evidence="6">
    <location>
        <begin position="357"/>
        <end position="378"/>
    </location>
</feature>
<name>A0A4R3MW93_9BACI</name>
<dbReference type="RefSeq" id="WP_165902186.1">
    <property type="nucleotide sequence ID" value="NZ_SMAN01000023.1"/>
</dbReference>
<dbReference type="InterPro" id="IPR050833">
    <property type="entry name" value="Poly_Biosynth_Transport"/>
</dbReference>
<reference evidence="7 8" key="1">
    <citation type="submission" date="2019-03" db="EMBL/GenBank/DDBJ databases">
        <title>Genomic Encyclopedia of Type Strains, Phase IV (KMG-IV): sequencing the most valuable type-strain genomes for metagenomic binning, comparative biology and taxonomic classification.</title>
        <authorList>
            <person name="Goeker M."/>
        </authorList>
    </citation>
    <scope>NUCLEOTIDE SEQUENCE [LARGE SCALE GENOMIC DNA]</scope>
    <source>
        <strain evidence="7 8">DSM 25894</strain>
    </source>
</reference>
<feature type="transmembrane region" description="Helical" evidence="6">
    <location>
        <begin position="324"/>
        <end position="345"/>
    </location>
</feature>
<feature type="transmembrane region" description="Helical" evidence="6">
    <location>
        <begin position="285"/>
        <end position="304"/>
    </location>
</feature>
<feature type="transmembrane region" description="Helical" evidence="6">
    <location>
        <begin position="49"/>
        <end position="71"/>
    </location>
</feature>
<dbReference type="Pfam" id="PF01943">
    <property type="entry name" value="Polysacc_synt"/>
    <property type="match status" value="1"/>
</dbReference>
<gene>
    <name evidence="7" type="ORF">EDD68_12331</name>
</gene>
<feature type="transmembrane region" description="Helical" evidence="6">
    <location>
        <begin position="181"/>
        <end position="204"/>
    </location>
</feature>
<evidence type="ECO:0000256" key="6">
    <source>
        <dbReference type="SAM" id="Phobius"/>
    </source>
</evidence>